<dbReference type="AlphaFoldDB" id="A0A1M7SS38"/>
<keyword evidence="4" id="KW-1185">Reference proteome</keyword>
<organism evidence="3 4">
    <name type="scientific">Desulfovibrio litoralis DSM 11393</name>
    <dbReference type="NCBI Taxonomy" id="1121455"/>
    <lineage>
        <taxon>Bacteria</taxon>
        <taxon>Pseudomonadati</taxon>
        <taxon>Thermodesulfobacteriota</taxon>
        <taxon>Desulfovibrionia</taxon>
        <taxon>Desulfovibrionales</taxon>
        <taxon>Desulfovibrionaceae</taxon>
        <taxon>Desulfovibrio</taxon>
    </lineage>
</organism>
<dbReference type="RefSeq" id="WP_072696884.1">
    <property type="nucleotide sequence ID" value="NZ_FRDI01000004.1"/>
</dbReference>
<keyword evidence="3" id="KW-0132">Cell division</keyword>
<evidence type="ECO:0000313" key="3">
    <source>
        <dbReference type="EMBL" id="SHN61231.1"/>
    </source>
</evidence>
<dbReference type="Gene3D" id="1.20.5.340">
    <property type="match status" value="1"/>
</dbReference>
<dbReference type="EMBL" id="FRDI01000004">
    <property type="protein sequence ID" value="SHN61231.1"/>
    <property type="molecule type" value="Genomic_DNA"/>
</dbReference>
<gene>
    <name evidence="3" type="ORF">SAMN02745728_01204</name>
</gene>
<keyword evidence="1 2" id="KW-0175">Coiled coil</keyword>
<keyword evidence="3" id="KW-0131">Cell cycle</keyword>
<accession>A0A1M7SS38</accession>
<proteinExistence type="predicted"/>
<feature type="coiled-coil region" evidence="2">
    <location>
        <begin position="4"/>
        <end position="59"/>
    </location>
</feature>
<protein>
    <submittedName>
        <fullName evidence="3">Cell division protein ZapB</fullName>
    </submittedName>
</protein>
<dbReference type="GO" id="GO:0090529">
    <property type="term" value="P:cell septum assembly"/>
    <property type="evidence" value="ECO:0007669"/>
    <property type="project" value="InterPro"/>
</dbReference>
<evidence type="ECO:0000256" key="2">
    <source>
        <dbReference type="SAM" id="Coils"/>
    </source>
</evidence>
<dbReference type="GO" id="GO:0005737">
    <property type="term" value="C:cytoplasm"/>
    <property type="evidence" value="ECO:0007669"/>
    <property type="project" value="InterPro"/>
</dbReference>
<dbReference type="Pfam" id="PF06005">
    <property type="entry name" value="ZapB"/>
    <property type="match status" value="1"/>
</dbReference>
<sequence length="85" mass="9704">METLDLLEKRINSLLDKVTFLSSENNRLQLETEQGLSAFAEENRVLAEENRKLKEALDKELQCKEAVGGRIDALVERLKSQLDES</sequence>
<dbReference type="OrthoDB" id="5459319at2"/>
<reference evidence="3 4" key="1">
    <citation type="submission" date="2016-12" db="EMBL/GenBank/DDBJ databases">
        <authorList>
            <person name="Song W.-J."/>
            <person name="Kurnit D.M."/>
        </authorList>
    </citation>
    <scope>NUCLEOTIDE SEQUENCE [LARGE SCALE GENOMIC DNA]</scope>
    <source>
        <strain evidence="3 4">DSM 11393</strain>
    </source>
</reference>
<evidence type="ECO:0000313" key="4">
    <source>
        <dbReference type="Proteomes" id="UP000186469"/>
    </source>
</evidence>
<dbReference type="GO" id="GO:0043093">
    <property type="term" value="P:FtsZ-dependent cytokinesis"/>
    <property type="evidence" value="ECO:0007669"/>
    <property type="project" value="InterPro"/>
</dbReference>
<evidence type="ECO:0000256" key="1">
    <source>
        <dbReference type="ARBA" id="ARBA00023054"/>
    </source>
</evidence>
<name>A0A1M7SS38_9BACT</name>
<dbReference type="STRING" id="1121455.SAMN02745728_01204"/>
<dbReference type="InterPro" id="IPR009252">
    <property type="entry name" value="Cell_div_ZapB"/>
</dbReference>
<dbReference type="Proteomes" id="UP000186469">
    <property type="component" value="Unassembled WGS sequence"/>
</dbReference>